<comment type="caution">
    <text evidence="5">The sequence shown here is derived from an EMBL/GenBank/DDBJ whole genome shotgun (WGS) entry which is preliminary data.</text>
</comment>
<reference evidence="5 6" key="1">
    <citation type="submission" date="2019-03" db="EMBL/GenBank/DDBJ databases">
        <title>Genomic Encyclopedia of Type Strains, Phase IV (KMG-IV): sequencing the most valuable type-strain genomes for metagenomic binning, comparative biology and taxonomic classification.</title>
        <authorList>
            <person name="Goeker M."/>
        </authorList>
    </citation>
    <scope>NUCLEOTIDE SEQUENCE [LARGE SCALE GENOMIC DNA]</scope>
    <source>
        <strain evidence="5 6">DSM 24176</strain>
    </source>
</reference>
<dbReference type="EMBL" id="SMGQ01000014">
    <property type="protein sequence ID" value="TCK92445.1"/>
    <property type="molecule type" value="Genomic_DNA"/>
</dbReference>
<evidence type="ECO:0000256" key="3">
    <source>
        <dbReference type="SAM" id="Coils"/>
    </source>
</evidence>
<protein>
    <submittedName>
        <fullName evidence="5">TolA-binding protein</fullName>
    </submittedName>
</protein>
<dbReference type="OrthoDB" id="9791784at2"/>
<dbReference type="Proteomes" id="UP000294545">
    <property type="component" value="Unassembled WGS sequence"/>
</dbReference>
<feature type="coiled-coil region" evidence="3">
    <location>
        <begin position="103"/>
        <end position="137"/>
    </location>
</feature>
<dbReference type="InterPro" id="IPR050498">
    <property type="entry name" value="Ycf3"/>
</dbReference>
<dbReference type="PANTHER" id="PTHR44858:SF1">
    <property type="entry name" value="UDP-N-ACETYLGLUCOSAMINE--PEPTIDE N-ACETYLGLUCOSAMINYLTRANSFERASE SPINDLY-RELATED"/>
    <property type="match status" value="1"/>
</dbReference>
<feature type="transmembrane region" description="Helical" evidence="4">
    <location>
        <begin position="240"/>
        <end position="262"/>
    </location>
</feature>
<dbReference type="Gene3D" id="1.25.40.10">
    <property type="entry name" value="Tetratricopeptide repeat domain"/>
    <property type="match status" value="3"/>
</dbReference>
<keyword evidence="4" id="KW-1133">Transmembrane helix</keyword>
<organism evidence="5 6">
    <name type="scientific">Natranaerovirga hydrolytica</name>
    <dbReference type="NCBI Taxonomy" id="680378"/>
    <lineage>
        <taxon>Bacteria</taxon>
        <taxon>Bacillati</taxon>
        <taxon>Bacillota</taxon>
        <taxon>Clostridia</taxon>
        <taxon>Lachnospirales</taxon>
        <taxon>Natranaerovirgaceae</taxon>
        <taxon>Natranaerovirga</taxon>
    </lineage>
</organism>
<dbReference type="RefSeq" id="WP_132282879.1">
    <property type="nucleotide sequence ID" value="NZ_SMGQ01000014.1"/>
</dbReference>
<sequence length="462" mass="54012">MICPKCGNTINEDDFCTKCDMKVSFYNKIKNTSKSLYNEGLQKAKVRDLTGAIDFLKRSLIYDKKNIEARNLLGLIYFEIGEVVRALEQWIISKNFKSEDNIAQDYIDEVQNNQHKLDKLNTAIKKYNQSLRHIEQNSLDLAIIQLKKIISLNPNFVKAYCLLTLLYIKEEEFEKGKKTILKVLSIDKNNYTALKYLEILNQDQDSTKDFEENILLGEQKTEKKKRKTKERNAFSDNLSYMYQIGYILVGLIIGALLVIFLVMPHRVNSQNETIDRLENERDSIERETENRISDLEDQLNELTSQVDEKNQELESYYENDAYFEAVEQLQIAVELYLDNNTTEAANKMVNIEENALGTTTSHNIYNYIKEEIYLEAARNYYNSGYANYQRNNFEESIEVLSNVEDFDYEDRYTGDALYFIARSYQQLGQDQEAINIFDRVIEEYSGTTRASNAQFYKNQIVD</sequence>
<dbReference type="InterPro" id="IPR011990">
    <property type="entry name" value="TPR-like_helical_dom_sf"/>
</dbReference>
<accession>A0A4R1MJ55</accession>
<keyword evidence="3" id="KW-0175">Coiled coil</keyword>
<dbReference type="InterPro" id="IPR019734">
    <property type="entry name" value="TPR_rpt"/>
</dbReference>
<dbReference type="Pfam" id="PF13174">
    <property type="entry name" value="TPR_6"/>
    <property type="match status" value="1"/>
</dbReference>
<evidence type="ECO:0000256" key="2">
    <source>
        <dbReference type="ARBA" id="ARBA00022803"/>
    </source>
</evidence>
<keyword evidence="1" id="KW-0677">Repeat</keyword>
<keyword evidence="4" id="KW-0812">Transmembrane</keyword>
<keyword evidence="2" id="KW-0802">TPR repeat</keyword>
<keyword evidence="6" id="KW-1185">Reference proteome</keyword>
<keyword evidence="4" id="KW-0472">Membrane</keyword>
<dbReference type="SUPFAM" id="SSF48452">
    <property type="entry name" value="TPR-like"/>
    <property type="match status" value="1"/>
</dbReference>
<proteinExistence type="predicted"/>
<feature type="coiled-coil region" evidence="3">
    <location>
        <begin position="267"/>
        <end position="319"/>
    </location>
</feature>
<evidence type="ECO:0000313" key="5">
    <source>
        <dbReference type="EMBL" id="TCK92445.1"/>
    </source>
</evidence>
<evidence type="ECO:0000313" key="6">
    <source>
        <dbReference type="Proteomes" id="UP000294545"/>
    </source>
</evidence>
<gene>
    <name evidence="5" type="ORF">EDC19_2180</name>
</gene>
<dbReference type="SMART" id="SM00028">
    <property type="entry name" value="TPR"/>
    <property type="match status" value="6"/>
</dbReference>
<dbReference type="AlphaFoldDB" id="A0A4R1MJ55"/>
<dbReference type="PANTHER" id="PTHR44858">
    <property type="entry name" value="TETRATRICOPEPTIDE REPEAT PROTEIN 6"/>
    <property type="match status" value="1"/>
</dbReference>
<name>A0A4R1MJ55_9FIRM</name>
<evidence type="ECO:0000256" key="4">
    <source>
        <dbReference type="SAM" id="Phobius"/>
    </source>
</evidence>
<dbReference type="Pfam" id="PF13181">
    <property type="entry name" value="TPR_8"/>
    <property type="match status" value="1"/>
</dbReference>
<evidence type="ECO:0000256" key="1">
    <source>
        <dbReference type="ARBA" id="ARBA00022737"/>
    </source>
</evidence>